<name>A0A0L8GBG0_OCTBM</name>
<evidence type="ECO:0000313" key="2">
    <source>
        <dbReference type="EMBL" id="KOF74361.1"/>
    </source>
</evidence>
<feature type="compositionally biased region" description="Acidic residues" evidence="1">
    <location>
        <begin position="88"/>
        <end position="103"/>
    </location>
</feature>
<accession>A0A0L8GBG0</accession>
<sequence length="193" mass="22545">CLWLVCGRWKEEKGEGKGEEEEVVEEEENEEEDEEEEEGDDDDDDDVDDDDDENEEEEESESEEKKKGRTIRRSTRRRRRRRRRRNDDDDDDNDDVGDGDDIVDGGGSCGSGGGRYVCSKTDNDYSNGCHYDRDVEGGRKERDKNGMHEKEQEATSGDEGERKKYMKNIRRELYASENYNGGDRREMTKQCWN</sequence>
<reference evidence="2" key="1">
    <citation type="submission" date="2015-07" db="EMBL/GenBank/DDBJ databases">
        <title>MeaNS - Measles Nucleotide Surveillance Program.</title>
        <authorList>
            <person name="Tran T."/>
            <person name="Druce J."/>
        </authorList>
    </citation>
    <scope>NUCLEOTIDE SEQUENCE</scope>
    <source>
        <strain evidence="2">UCB-OBI-ISO-001</strain>
        <tissue evidence="2">Gonad</tissue>
    </source>
</reference>
<proteinExistence type="predicted"/>
<evidence type="ECO:0000256" key="1">
    <source>
        <dbReference type="SAM" id="MobiDB-lite"/>
    </source>
</evidence>
<dbReference type="EMBL" id="KQ422728">
    <property type="protein sequence ID" value="KOF74361.1"/>
    <property type="molecule type" value="Genomic_DNA"/>
</dbReference>
<feature type="compositionally biased region" description="Basic residues" evidence="1">
    <location>
        <begin position="67"/>
        <end position="84"/>
    </location>
</feature>
<feature type="compositionally biased region" description="Gly residues" evidence="1">
    <location>
        <begin position="104"/>
        <end position="115"/>
    </location>
</feature>
<gene>
    <name evidence="2" type="ORF">OCBIM_22036370mg</name>
</gene>
<feature type="compositionally biased region" description="Basic and acidic residues" evidence="1">
    <location>
        <begin position="130"/>
        <end position="164"/>
    </location>
</feature>
<feature type="compositionally biased region" description="Acidic residues" evidence="1">
    <location>
        <begin position="18"/>
        <end position="62"/>
    </location>
</feature>
<protein>
    <submittedName>
        <fullName evidence="2">Uncharacterized protein</fullName>
    </submittedName>
</protein>
<feature type="non-terminal residue" evidence="2">
    <location>
        <position position="1"/>
    </location>
</feature>
<feature type="region of interest" description="Disordered" evidence="1">
    <location>
        <begin position="11"/>
        <end position="164"/>
    </location>
</feature>
<dbReference type="AlphaFoldDB" id="A0A0L8GBG0"/>
<organism evidence="2">
    <name type="scientific">Octopus bimaculoides</name>
    <name type="common">California two-spotted octopus</name>
    <dbReference type="NCBI Taxonomy" id="37653"/>
    <lineage>
        <taxon>Eukaryota</taxon>
        <taxon>Metazoa</taxon>
        <taxon>Spiralia</taxon>
        <taxon>Lophotrochozoa</taxon>
        <taxon>Mollusca</taxon>
        <taxon>Cephalopoda</taxon>
        <taxon>Coleoidea</taxon>
        <taxon>Octopodiformes</taxon>
        <taxon>Octopoda</taxon>
        <taxon>Incirrata</taxon>
        <taxon>Octopodidae</taxon>
        <taxon>Octopus</taxon>
    </lineage>
</organism>